<dbReference type="Pfam" id="PF13377">
    <property type="entry name" value="Peripla_BP_3"/>
    <property type="match status" value="1"/>
</dbReference>
<dbReference type="Gene3D" id="1.10.260.40">
    <property type="entry name" value="lambda repressor-like DNA-binding domains"/>
    <property type="match status" value="1"/>
</dbReference>
<keyword evidence="3" id="KW-0238">DNA-binding</keyword>
<dbReference type="GO" id="GO:0000976">
    <property type="term" value="F:transcription cis-regulatory region binding"/>
    <property type="evidence" value="ECO:0007669"/>
    <property type="project" value="TreeGrafter"/>
</dbReference>
<dbReference type="EMBL" id="CABWIE010000019">
    <property type="protein sequence ID" value="VWL95319.1"/>
    <property type="molecule type" value="Genomic_DNA"/>
</dbReference>
<dbReference type="InterPro" id="IPR046335">
    <property type="entry name" value="LacI/GalR-like_sensor"/>
</dbReference>
<protein>
    <submittedName>
        <fullName evidence="6">HTH-type transcriptional regulator DegA</fullName>
    </submittedName>
</protein>
<proteinExistence type="predicted"/>
<dbReference type="InterPro" id="IPR010982">
    <property type="entry name" value="Lambda_DNA-bd_dom_sf"/>
</dbReference>
<dbReference type="SUPFAM" id="SSF47413">
    <property type="entry name" value="lambda repressor-like DNA-binding domains"/>
    <property type="match status" value="1"/>
</dbReference>
<keyword evidence="7" id="KW-1185">Reference proteome</keyword>
<dbReference type="InterPro" id="IPR028082">
    <property type="entry name" value="Peripla_BP_I"/>
</dbReference>
<gene>
    <name evidence="6" type="primary">degA_1</name>
    <name evidence="6" type="ORF">KCJAJFAP_00169</name>
</gene>
<keyword evidence="2" id="KW-0805">Transcription regulation</keyword>
<feature type="domain" description="HTH lacI-type" evidence="5">
    <location>
        <begin position="8"/>
        <end position="62"/>
    </location>
</feature>
<dbReference type="Pfam" id="PF00356">
    <property type="entry name" value="LacI"/>
    <property type="match status" value="1"/>
</dbReference>
<dbReference type="Proteomes" id="UP000361836">
    <property type="component" value="Unassembled WGS sequence"/>
</dbReference>
<organism evidence="6 7">
    <name type="scientific">Collinsella aerofaciens</name>
    <dbReference type="NCBI Taxonomy" id="74426"/>
    <lineage>
        <taxon>Bacteria</taxon>
        <taxon>Bacillati</taxon>
        <taxon>Actinomycetota</taxon>
        <taxon>Coriobacteriia</taxon>
        <taxon>Coriobacteriales</taxon>
        <taxon>Coriobacteriaceae</taxon>
        <taxon>Collinsella</taxon>
    </lineage>
</organism>
<sequence length="336" mass="36599">MPTPGKRSSMRQIAAAAGVSVATVSHVINGSGRFSEDTRERVEAAVEEYGYVTNMAAKSLRMAQSRTIGMIVPDISNDFFSKIALHVERELATEDYSVFVCNSANDPARERDYFRTLASKQADGIICISGLRRLDGEFVPHGIPVVCIDRAPENDLGFPHVGSDNIGGGYMATEHLIERGCKNILSISSFTANYPGNERQMGYERALAAHGMPLCRDYQLFVSGKQPSIIESEELVTDFLSTGCPVDGIFAHSDHAAVGALRALVAAGKRVPEDVRLIGFDDSVYAQIPTPQISTIRRFPERLAHEGCQALLALLRGEKPEMETLVPVKLVQRASS</sequence>
<dbReference type="SMART" id="SM00354">
    <property type="entry name" value="HTH_LACI"/>
    <property type="match status" value="1"/>
</dbReference>
<evidence type="ECO:0000313" key="7">
    <source>
        <dbReference type="Proteomes" id="UP000361836"/>
    </source>
</evidence>
<dbReference type="AlphaFoldDB" id="A0A5K1IZW6"/>
<evidence type="ECO:0000259" key="5">
    <source>
        <dbReference type="PROSITE" id="PS50932"/>
    </source>
</evidence>
<dbReference type="SUPFAM" id="SSF53822">
    <property type="entry name" value="Periplasmic binding protein-like I"/>
    <property type="match status" value="1"/>
</dbReference>
<evidence type="ECO:0000256" key="4">
    <source>
        <dbReference type="ARBA" id="ARBA00023163"/>
    </source>
</evidence>
<dbReference type="GO" id="GO:0003700">
    <property type="term" value="F:DNA-binding transcription factor activity"/>
    <property type="evidence" value="ECO:0007669"/>
    <property type="project" value="TreeGrafter"/>
</dbReference>
<dbReference type="InterPro" id="IPR000843">
    <property type="entry name" value="HTH_LacI"/>
</dbReference>
<dbReference type="PANTHER" id="PTHR30146">
    <property type="entry name" value="LACI-RELATED TRANSCRIPTIONAL REPRESSOR"/>
    <property type="match status" value="1"/>
</dbReference>
<accession>A0A5K1IZW6</accession>
<keyword evidence="1" id="KW-0678">Repressor</keyword>
<evidence type="ECO:0000313" key="6">
    <source>
        <dbReference type="EMBL" id="VWL95319.1"/>
    </source>
</evidence>
<name>A0A5K1IZW6_9ACTN</name>
<keyword evidence="4" id="KW-0804">Transcription</keyword>
<evidence type="ECO:0000256" key="3">
    <source>
        <dbReference type="ARBA" id="ARBA00023125"/>
    </source>
</evidence>
<reference evidence="6 7" key="1">
    <citation type="submission" date="2019-10" db="EMBL/GenBank/DDBJ databases">
        <authorList>
            <person name="Wolf R A."/>
        </authorList>
    </citation>
    <scope>NUCLEOTIDE SEQUENCE [LARGE SCALE GENOMIC DNA]</scope>
    <source>
        <strain evidence="6">Collinsella_aerofaciens_MC2</strain>
    </source>
</reference>
<dbReference type="CDD" id="cd06291">
    <property type="entry name" value="PBP1_Qymf-like"/>
    <property type="match status" value="1"/>
</dbReference>
<dbReference type="Gene3D" id="3.40.50.2300">
    <property type="match status" value="2"/>
</dbReference>
<dbReference type="PROSITE" id="PS50932">
    <property type="entry name" value="HTH_LACI_2"/>
    <property type="match status" value="1"/>
</dbReference>
<evidence type="ECO:0000256" key="2">
    <source>
        <dbReference type="ARBA" id="ARBA00023015"/>
    </source>
</evidence>
<dbReference type="CDD" id="cd01392">
    <property type="entry name" value="HTH_LacI"/>
    <property type="match status" value="1"/>
</dbReference>
<dbReference type="RefSeq" id="WP_152076446.1">
    <property type="nucleotide sequence ID" value="NZ_CAAKNU010000062.1"/>
</dbReference>
<evidence type="ECO:0000256" key="1">
    <source>
        <dbReference type="ARBA" id="ARBA00022491"/>
    </source>
</evidence>
<dbReference type="PANTHER" id="PTHR30146:SF95">
    <property type="entry name" value="RIBOSE OPERON REPRESSOR"/>
    <property type="match status" value="1"/>
</dbReference>